<protein>
    <submittedName>
        <fullName evidence="2">Uncharacterized protein</fullName>
    </submittedName>
</protein>
<evidence type="ECO:0000256" key="1">
    <source>
        <dbReference type="SAM" id="Phobius"/>
    </source>
</evidence>
<keyword evidence="1" id="KW-1133">Transmembrane helix</keyword>
<reference evidence="2 3" key="1">
    <citation type="submission" date="2016-10" db="EMBL/GenBank/DDBJ databases">
        <authorList>
            <person name="de Groot N.N."/>
        </authorList>
    </citation>
    <scope>NUCLEOTIDE SEQUENCE [LARGE SCALE GENOMIC DNA]</scope>
    <source>
        <strain evidence="2 3">CGMCC 1.7005</strain>
    </source>
</reference>
<evidence type="ECO:0000313" key="2">
    <source>
        <dbReference type="EMBL" id="SFT38938.1"/>
    </source>
</evidence>
<dbReference type="EMBL" id="FPAS01000001">
    <property type="protein sequence ID" value="SFT38938.1"/>
    <property type="molecule type" value="Genomic_DNA"/>
</dbReference>
<dbReference type="STRING" id="477690.SAMN05216474_0282"/>
<gene>
    <name evidence="2" type="ORF">SAMN05216474_0282</name>
</gene>
<dbReference type="Proteomes" id="UP000236454">
    <property type="component" value="Unassembled WGS sequence"/>
</dbReference>
<keyword evidence="1" id="KW-0812">Transmembrane</keyword>
<feature type="transmembrane region" description="Helical" evidence="1">
    <location>
        <begin position="93"/>
        <end position="114"/>
    </location>
</feature>
<accession>A0A1I6XKP9</accession>
<sequence length="178" mass="20720">MAFNRFDHSVLGEIRPRFELKVEVEPDKALQYLEDKAKGDPTVVTTKSRHYIFLKIPTSQQHYWSPELSVRIEKEEFSEDILVHCLLGPKPSVWLFFMFCYAFIVILSTIGGIFSLVKYQQYDDASWLWVIPAGIVLTVSIFFTSKFGQNKGRDQMLHLVSFLYHGLDEITSVERIHK</sequence>
<organism evidence="2 3">
    <name type="scientific">Lishizhenia tianjinensis</name>
    <dbReference type="NCBI Taxonomy" id="477690"/>
    <lineage>
        <taxon>Bacteria</taxon>
        <taxon>Pseudomonadati</taxon>
        <taxon>Bacteroidota</taxon>
        <taxon>Flavobacteriia</taxon>
        <taxon>Flavobacteriales</taxon>
        <taxon>Crocinitomicaceae</taxon>
        <taxon>Lishizhenia</taxon>
    </lineage>
</organism>
<feature type="transmembrane region" description="Helical" evidence="1">
    <location>
        <begin position="126"/>
        <end position="143"/>
    </location>
</feature>
<name>A0A1I6XKP9_9FLAO</name>
<proteinExistence type="predicted"/>
<dbReference type="OrthoDB" id="1451346at2"/>
<dbReference type="RefSeq" id="WP_090245523.1">
    <property type="nucleotide sequence ID" value="NZ_FPAS01000001.1"/>
</dbReference>
<evidence type="ECO:0000313" key="3">
    <source>
        <dbReference type="Proteomes" id="UP000236454"/>
    </source>
</evidence>
<keyword evidence="1" id="KW-0472">Membrane</keyword>
<dbReference type="AlphaFoldDB" id="A0A1I6XKP9"/>
<keyword evidence="3" id="KW-1185">Reference proteome</keyword>